<feature type="region of interest" description="Disordered" evidence="1">
    <location>
        <begin position="79"/>
        <end position="107"/>
    </location>
</feature>
<proteinExistence type="predicted"/>
<keyword evidence="3" id="KW-1185">Reference proteome</keyword>
<evidence type="ECO:0000256" key="2">
    <source>
        <dbReference type="SAM" id="SignalP"/>
    </source>
</evidence>
<accession>A0A914R4X5</accession>
<protein>
    <submittedName>
        <fullName evidence="4">Uncharacterized protein</fullName>
    </submittedName>
</protein>
<organism evidence="3 4">
    <name type="scientific">Panagrolaimus davidi</name>
    <dbReference type="NCBI Taxonomy" id="227884"/>
    <lineage>
        <taxon>Eukaryota</taxon>
        <taxon>Metazoa</taxon>
        <taxon>Ecdysozoa</taxon>
        <taxon>Nematoda</taxon>
        <taxon>Chromadorea</taxon>
        <taxon>Rhabditida</taxon>
        <taxon>Tylenchina</taxon>
        <taxon>Panagrolaimomorpha</taxon>
        <taxon>Panagrolaimoidea</taxon>
        <taxon>Panagrolaimidae</taxon>
        <taxon>Panagrolaimus</taxon>
    </lineage>
</organism>
<keyword evidence="2" id="KW-0732">Signal</keyword>
<reference evidence="4" key="1">
    <citation type="submission" date="2022-11" db="UniProtKB">
        <authorList>
            <consortium name="WormBaseParasite"/>
        </authorList>
    </citation>
    <scope>IDENTIFICATION</scope>
</reference>
<sequence length="107" mass="11803">MIILFSAISTLLIVCCVSSRKKEEEKKEKSRPDAAVILKSSRRSFSKEWRGFGERIESKNPGGVKGVGNVESRPLRNLSAESDVSRSMVGTHSQSNSISDDLFTSQI</sequence>
<feature type="signal peptide" evidence="2">
    <location>
        <begin position="1"/>
        <end position="19"/>
    </location>
</feature>
<name>A0A914R4X5_9BILA</name>
<dbReference type="AlphaFoldDB" id="A0A914R4X5"/>
<feature type="compositionally biased region" description="Polar residues" evidence="1">
    <location>
        <begin position="88"/>
        <end position="107"/>
    </location>
</feature>
<evidence type="ECO:0000256" key="1">
    <source>
        <dbReference type="SAM" id="MobiDB-lite"/>
    </source>
</evidence>
<dbReference type="Proteomes" id="UP000887578">
    <property type="component" value="Unplaced"/>
</dbReference>
<dbReference type="WBParaSite" id="PDA_v2.g6485.t1">
    <property type="protein sequence ID" value="PDA_v2.g6485.t1"/>
    <property type="gene ID" value="PDA_v2.g6485"/>
</dbReference>
<evidence type="ECO:0000313" key="3">
    <source>
        <dbReference type="Proteomes" id="UP000887578"/>
    </source>
</evidence>
<feature type="chain" id="PRO_5036951436" evidence="2">
    <location>
        <begin position="20"/>
        <end position="107"/>
    </location>
</feature>
<evidence type="ECO:0000313" key="4">
    <source>
        <dbReference type="WBParaSite" id="PDA_v2.g6485.t1"/>
    </source>
</evidence>